<dbReference type="Gene3D" id="3.30.10.20">
    <property type="match status" value="1"/>
</dbReference>
<dbReference type="PROSITE" id="PS52029">
    <property type="entry name" value="LD_TPASE"/>
    <property type="match status" value="1"/>
</dbReference>
<dbReference type="InterPro" id="IPR050979">
    <property type="entry name" value="LD-transpeptidase"/>
</dbReference>
<sequence>MKSVLNRKTIISLMIVFAMAMAMVALSATVSHAASGTYWLKINKQRNVITAYKKVSGKWKPIRAMLCTTGAASTPTPSGTFYGGYKARWLHMVDEHGGSTYEQYTMLVNSSTQIYIHSVWYYSPKHSAQSSKEFNKLGSRGSHGCIRTSTMDAKWIYDHCKVGTKITIYSSKKSGALGKPKALHSSSGWDPTDPVKGNPHFNMRKPVITISKSKATTVQYGKSYSLKSKVSVKDPNALQNITSRLKVSSVYKWNSSSKKWVKSSFSTKKLGTYKIVYYVNDPYSTKASKAFKVKVVDTAAPTISVAANTASRKVTLGGTDAVNAISGITAKQATGSRTSAIQTTITAPDKTVTKDLTYAEAKAFTFDQVGRYKITYSVANKYNAKAVSTKSIYVYCQSTVPTLTGMTYTDAVAAAKTAGFTVTKVEEYSATVASGIVISQDVTAGTKSYKTITLTVSKGTDPAGTGA</sequence>
<feature type="active site" description="Proton donor/acceptor" evidence="6">
    <location>
        <position position="117"/>
    </location>
</feature>
<dbReference type="GO" id="GO:0008360">
    <property type="term" value="P:regulation of cell shape"/>
    <property type="evidence" value="ECO:0007669"/>
    <property type="project" value="UniProtKB-UniRule"/>
</dbReference>
<keyword evidence="11" id="KW-1185">Reference proteome</keyword>
<evidence type="ECO:0000256" key="1">
    <source>
        <dbReference type="ARBA" id="ARBA00004752"/>
    </source>
</evidence>
<keyword evidence="2" id="KW-0808">Transferase</keyword>
<feature type="chain" id="PRO_5020216878" evidence="7">
    <location>
        <begin position="34"/>
        <end position="467"/>
    </location>
</feature>
<keyword evidence="4 6" id="KW-0573">Peptidoglycan synthesis</keyword>
<dbReference type="InterPro" id="IPR038063">
    <property type="entry name" value="Transpep_catalytic_dom"/>
</dbReference>
<evidence type="ECO:0000256" key="2">
    <source>
        <dbReference type="ARBA" id="ARBA00022679"/>
    </source>
</evidence>
<dbReference type="Proteomes" id="UP000295500">
    <property type="component" value="Unassembled WGS sequence"/>
</dbReference>
<comment type="pathway">
    <text evidence="1 6">Cell wall biogenesis; peptidoglycan biosynthesis.</text>
</comment>
<keyword evidence="3 6" id="KW-0133">Cell shape</keyword>
<dbReference type="SUPFAM" id="SSF141523">
    <property type="entry name" value="L,D-transpeptidase catalytic domain-like"/>
    <property type="match status" value="1"/>
</dbReference>
<dbReference type="Gene3D" id="2.60.40.10">
    <property type="entry name" value="Immunoglobulins"/>
    <property type="match status" value="1"/>
</dbReference>
<feature type="domain" description="L,D-TPase catalytic" evidence="9">
    <location>
        <begin position="38"/>
        <end position="169"/>
    </location>
</feature>
<evidence type="ECO:0000256" key="6">
    <source>
        <dbReference type="PROSITE-ProRule" id="PRU01373"/>
    </source>
</evidence>
<dbReference type="AlphaFoldDB" id="A0A4R6PYV5"/>
<evidence type="ECO:0000259" key="9">
    <source>
        <dbReference type="PROSITE" id="PS52029"/>
    </source>
</evidence>
<feature type="domain" description="PASTA" evidence="8">
    <location>
        <begin position="397"/>
        <end position="458"/>
    </location>
</feature>
<dbReference type="UniPathway" id="UPA00219"/>
<dbReference type="GO" id="GO:0005576">
    <property type="term" value="C:extracellular region"/>
    <property type="evidence" value="ECO:0007669"/>
    <property type="project" value="TreeGrafter"/>
</dbReference>
<dbReference type="SMART" id="SM00740">
    <property type="entry name" value="PASTA"/>
    <property type="match status" value="1"/>
</dbReference>
<evidence type="ECO:0000256" key="3">
    <source>
        <dbReference type="ARBA" id="ARBA00022960"/>
    </source>
</evidence>
<proteinExistence type="predicted"/>
<protein>
    <submittedName>
        <fullName evidence="10">L,D-transpeptidase-like protein</fullName>
    </submittedName>
</protein>
<dbReference type="PANTHER" id="PTHR30582:SF2">
    <property type="entry name" value="L,D-TRANSPEPTIDASE YCIB-RELATED"/>
    <property type="match status" value="1"/>
</dbReference>
<dbReference type="Pfam" id="PF03734">
    <property type="entry name" value="YkuD"/>
    <property type="match status" value="1"/>
</dbReference>
<dbReference type="EMBL" id="SNXO01000029">
    <property type="protein sequence ID" value="TDP51824.1"/>
    <property type="molecule type" value="Genomic_DNA"/>
</dbReference>
<organism evidence="10 11">
    <name type="scientific">Aminicella lysinilytica</name>
    <dbReference type="NCBI Taxonomy" id="433323"/>
    <lineage>
        <taxon>Bacteria</taxon>
        <taxon>Bacillati</taxon>
        <taxon>Bacillota</taxon>
        <taxon>Clostridia</taxon>
        <taxon>Peptostreptococcales</taxon>
        <taxon>Anaerovoracaceae</taxon>
        <taxon>Aminicella</taxon>
    </lineage>
</organism>
<dbReference type="GO" id="GO:0016740">
    <property type="term" value="F:transferase activity"/>
    <property type="evidence" value="ECO:0007669"/>
    <property type="project" value="UniProtKB-KW"/>
</dbReference>
<evidence type="ECO:0000259" key="8">
    <source>
        <dbReference type="PROSITE" id="PS51178"/>
    </source>
</evidence>
<dbReference type="Gene3D" id="2.40.440.10">
    <property type="entry name" value="L,D-transpeptidase catalytic domain-like"/>
    <property type="match status" value="1"/>
</dbReference>
<dbReference type="CDD" id="cd16913">
    <property type="entry name" value="YkuD_like"/>
    <property type="match status" value="1"/>
</dbReference>
<dbReference type="GO" id="GO:0018104">
    <property type="term" value="P:peptidoglycan-protein cross-linking"/>
    <property type="evidence" value="ECO:0007669"/>
    <property type="project" value="TreeGrafter"/>
</dbReference>
<evidence type="ECO:0000313" key="10">
    <source>
        <dbReference type="EMBL" id="TDP51824.1"/>
    </source>
</evidence>
<reference evidence="10 11" key="1">
    <citation type="submission" date="2019-03" db="EMBL/GenBank/DDBJ databases">
        <title>Genomic Encyclopedia of Type Strains, Phase IV (KMG-IV): sequencing the most valuable type-strain genomes for metagenomic binning, comparative biology and taxonomic classification.</title>
        <authorList>
            <person name="Goeker M."/>
        </authorList>
    </citation>
    <scope>NUCLEOTIDE SEQUENCE [LARGE SCALE GENOMIC DNA]</scope>
    <source>
        <strain evidence="10 11">DSM 28287</strain>
    </source>
</reference>
<comment type="caution">
    <text evidence="10">The sequence shown here is derived from an EMBL/GenBank/DDBJ whole genome shotgun (WGS) entry which is preliminary data.</text>
</comment>
<feature type="active site" description="Nucleophile" evidence="6">
    <location>
        <position position="145"/>
    </location>
</feature>
<dbReference type="CDD" id="cd06577">
    <property type="entry name" value="PASTA_pknB"/>
    <property type="match status" value="1"/>
</dbReference>
<accession>A0A4R6PYV5</accession>
<dbReference type="PANTHER" id="PTHR30582">
    <property type="entry name" value="L,D-TRANSPEPTIDASE"/>
    <property type="match status" value="1"/>
</dbReference>
<gene>
    <name evidence="10" type="ORF">EV211_1291</name>
</gene>
<dbReference type="Pfam" id="PF03793">
    <property type="entry name" value="PASTA"/>
    <property type="match status" value="1"/>
</dbReference>
<dbReference type="InterPro" id="IPR013783">
    <property type="entry name" value="Ig-like_fold"/>
</dbReference>
<dbReference type="PROSITE" id="PS51178">
    <property type="entry name" value="PASTA"/>
    <property type="match status" value="1"/>
</dbReference>
<evidence type="ECO:0000256" key="7">
    <source>
        <dbReference type="SAM" id="SignalP"/>
    </source>
</evidence>
<dbReference type="InterPro" id="IPR005490">
    <property type="entry name" value="LD_TPept_cat_dom"/>
</dbReference>
<dbReference type="GO" id="GO:0071972">
    <property type="term" value="F:peptidoglycan L,D-transpeptidase activity"/>
    <property type="evidence" value="ECO:0007669"/>
    <property type="project" value="TreeGrafter"/>
</dbReference>
<name>A0A4R6PYV5_9FIRM</name>
<dbReference type="RefSeq" id="WP_133528882.1">
    <property type="nucleotide sequence ID" value="NZ_SNXO01000029.1"/>
</dbReference>
<keyword evidence="5 6" id="KW-0961">Cell wall biogenesis/degradation</keyword>
<feature type="signal peptide" evidence="7">
    <location>
        <begin position="1"/>
        <end position="33"/>
    </location>
</feature>
<evidence type="ECO:0000313" key="11">
    <source>
        <dbReference type="Proteomes" id="UP000295500"/>
    </source>
</evidence>
<evidence type="ECO:0000256" key="5">
    <source>
        <dbReference type="ARBA" id="ARBA00023316"/>
    </source>
</evidence>
<dbReference type="GO" id="GO:0071555">
    <property type="term" value="P:cell wall organization"/>
    <property type="evidence" value="ECO:0007669"/>
    <property type="project" value="UniProtKB-UniRule"/>
</dbReference>
<dbReference type="InterPro" id="IPR005543">
    <property type="entry name" value="PASTA_dom"/>
</dbReference>
<keyword evidence="7" id="KW-0732">Signal</keyword>
<dbReference type="OrthoDB" id="177750at2"/>
<evidence type="ECO:0000256" key="4">
    <source>
        <dbReference type="ARBA" id="ARBA00022984"/>
    </source>
</evidence>